<keyword evidence="3" id="KW-1185">Reference proteome</keyword>
<dbReference type="Proteomes" id="UP001221898">
    <property type="component" value="Unassembled WGS sequence"/>
</dbReference>
<gene>
    <name evidence="2" type="ORF">AAFF_G00031740</name>
</gene>
<dbReference type="AlphaFoldDB" id="A0AAD7S3S0"/>
<sequence>MQVPAVVLLLLYWLISNQDTPTRAEVQPTEWVSEARGVIRALLDYQGQWGQKEIKYGYAGPIGATGRPGYRGPIGPPGMPAIVVWKTSEDDWEKFKVL</sequence>
<comment type="caution">
    <text evidence="2">The sequence shown here is derived from an EMBL/GenBank/DDBJ whole genome shotgun (WGS) entry which is preliminary data.</text>
</comment>
<feature type="signal peptide" evidence="1">
    <location>
        <begin position="1"/>
        <end position="24"/>
    </location>
</feature>
<organism evidence="2 3">
    <name type="scientific">Aldrovandia affinis</name>
    <dbReference type="NCBI Taxonomy" id="143900"/>
    <lineage>
        <taxon>Eukaryota</taxon>
        <taxon>Metazoa</taxon>
        <taxon>Chordata</taxon>
        <taxon>Craniata</taxon>
        <taxon>Vertebrata</taxon>
        <taxon>Euteleostomi</taxon>
        <taxon>Actinopterygii</taxon>
        <taxon>Neopterygii</taxon>
        <taxon>Teleostei</taxon>
        <taxon>Notacanthiformes</taxon>
        <taxon>Halosauridae</taxon>
        <taxon>Aldrovandia</taxon>
    </lineage>
</organism>
<evidence type="ECO:0000256" key="1">
    <source>
        <dbReference type="SAM" id="SignalP"/>
    </source>
</evidence>
<feature type="chain" id="PRO_5042262005" evidence="1">
    <location>
        <begin position="25"/>
        <end position="98"/>
    </location>
</feature>
<reference evidence="2" key="1">
    <citation type="journal article" date="2023" name="Science">
        <title>Genome structures resolve the early diversification of teleost fishes.</title>
        <authorList>
            <person name="Parey E."/>
            <person name="Louis A."/>
            <person name="Montfort J."/>
            <person name="Bouchez O."/>
            <person name="Roques C."/>
            <person name="Iampietro C."/>
            <person name="Lluch J."/>
            <person name="Castinel A."/>
            <person name="Donnadieu C."/>
            <person name="Desvignes T."/>
            <person name="Floi Bucao C."/>
            <person name="Jouanno E."/>
            <person name="Wen M."/>
            <person name="Mejri S."/>
            <person name="Dirks R."/>
            <person name="Jansen H."/>
            <person name="Henkel C."/>
            <person name="Chen W.J."/>
            <person name="Zahm M."/>
            <person name="Cabau C."/>
            <person name="Klopp C."/>
            <person name="Thompson A.W."/>
            <person name="Robinson-Rechavi M."/>
            <person name="Braasch I."/>
            <person name="Lecointre G."/>
            <person name="Bobe J."/>
            <person name="Postlethwait J.H."/>
            <person name="Berthelot C."/>
            <person name="Roest Crollius H."/>
            <person name="Guiguen Y."/>
        </authorList>
    </citation>
    <scope>NUCLEOTIDE SEQUENCE</scope>
    <source>
        <strain evidence="2">NC1722</strain>
    </source>
</reference>
<dbReference type="EMBL" id="JAINUG010000116">
    <property type="protein sequence ID" value="KAJ8395440.1"/>
    <property type="molecule type" value="Genomic_DNA"/>
</dbReference>
<evidence type="ECO:0000313" key="3">
    <source>
        <dbReference type="Proteomes" id="UP001221898"/>
    </source>
</evidence>
<keyword evidence="1" id="KW-0732">Signal</keyword>
<name>A0AAD7S3S0_9TELE</name>
<accession>A0AAD7S3S0</accession>
<evidence type="ECO:0000313" key="2">
    <source>
        <dbReference type="EMBL" id="KAJ8395440.1"/>
    </source>
</evidence>
<proteinExistence type="predicted"/>
<protein>
    <submittedName>
        <fullName evidence="2">Uncharacterized protein</fullName>
    </submittedName>
</protein>